<evidence type="ECO:0000313" key="3">
    <source>
        <dbReference type="Proteomes" id="UP000799779"/>
    </source>
</evidence>
<reference evidence="2" key="1">
    <citation type="journal article" date="2020" name="Stud. Mycol.">
        <title>101 Dothideomycetes genomes: a test case for predicting lifestyles and emergence of pathogens.</title>
        <authorList>
            <person name="Haridas S."/>
            <person name="Albert R."/>
            <person name="Binder M."/>
            <person name="Bloem J."/>
            <person name="Labutti K."/>
            <person name="Salamov A."/>
            <person name="Andreopoulos B."/>
            <person name="Baker S."/>
            <person name="Barry K."/>
            <person name="Bills G."/>
            <person name="Bluhm B."/>
            <person name="Cannon C."/>
            <person name="Castanera R."/>
            <person name="Culley D."/>
            <person name="Daum C."/>
            <person name="Ezra D."/>
            <person name="Gonzalez J."/>
            <person name="Henrissat B."/>
            <person name="Kuo A."/>
            <person name="Liang C."/>
            <person name="Lipzen A."/>
            <person name="Lutzoni F."/>
            <person name="Magnuson J."/>
            <person name="Mondo S."/>
            <person name="Nolan M."/>
            <person name="Ohm R."/>
            <person name="Pangilinan J."/>
            <person name="Park H.-J."/>
            <person name="Ramirez L."/>
            <person name="Alfaro M."/>
            <person name="Sun H."/>
            <person name="Tritt A."/>
            <person name="Yoshinaga Y."/>
            <person name="Zwiers L.-H."/>
            <person name="Turgeon B."/>
            <person name="Goodwin S."/>
            <person name="Spatafora J."/>
            <person name="Crous P."/>
            <person name="Grigoriev I."/>
        </authorList>
    </citation>
    <scope>NUCLEOTIDE SEQUENCE</scope>
    <source>
        <strain evidence="2">CBS 123094</strain>
    </source>
</reference>
<evidence type="ECO:0008006" key="4">
    <source>
        <dbReference type="Google" id="ProtNLM"/>
    </source>
</evidence>
<dbReference type="AlphaFoldDB" id="A0A6A5WE85"/>
<name>A0A6A5WE85_9PLEO</name>
<feature type="signal peptide" evidence="1">
    <location>
        <begin position="1"/>
        <end position="19"/>
    </location>
</feature>
<accession>A0A6A5WE85</accession>
<keyword evidence="3" id="KW-1185">Reference proteome</keyword>
<evidence type="ECO:0000313" key="2">
    <source>
        <dbReference type="EMBL" id="KAF1998451.1"/>
    </source>
</evidence>
<dbReference type="Proteomes" id="UP000799779">
    <property type="component" value="Unassembled WGS sequence"/>
</dbReference>
<evidence type="ECO:0000256" key="1">
    <source>
        <dbReference type="SAM" id="SignalP"/>
    </source>
</evidence>
<sequence>MRSYSSLLFGAALLRVAAASKWVDCAAGTSYYVCQSNGFRGCCSIDACNAAWCPDAGSPAPPPGTGQTQAPPPNTLVTVTGAPPATSTAACTTKYTRTGTTGPRPTDCPAGTKGRVWFPDSYDIFHDHPNYESNRNPVGIVMLHQESFDGKTVVNKRDALIRFPVPKGAKTCMVGLQMTNIQVNMGYNGGSAYNVEYIKLQGSFEETFHGKPSYNKVQPLRVAEGKKDWQGDMTSWPEVQADGKTYLTLRPLPCAEDVTVLMSLLAESSGATLIFGQNNGTSGRMSPDHGFYLDYTC</sequence>
<dbReference type="EMBL" id="ML977604">
    <property type="protein sequence ID" value="KAF1998451.1"/>
    <property type="molecule type" value="Genomic_DNA"/>
</dbReference>
<feature type="chain" id="PRO_5025556848" description="Lytic polysaccharide monooxygenase" evidence="1">
    <location>
        <begin position="20"/>
        <end position="297"/>
    </location>
</feature>
<protein>
    <recommendedName>
        <fullName evidence="4">Lytic polysaccharide monooxygenase</fullName>
    </recommendedName>
</protein>
<dbReference type="OrthoDB" id="3692311at2759"/>
<organism evidence="2 3">
    <name type="scientific">Amniculicola lignicola CBS 123094</name>
    <dbReference type="NCBI Taxonomy" id="1392246"/>
    <lineage>
        <taxon>Eukaryota</taxon>
        <taxon>Fungi</taxon>
        <taxon>Dikarya</taxon>
        <taxon>Ascomycota</taxon>
        <taxon>Pezizomycotina</taxon>
        <taxon>Dothideomycetes</taxon>
        <taxon>Pleosporomycetidae</taxon>
        <taxon>Pleosporales</taxon>
        <taxon>Amniculicolaceae</taxon>
        <taxon>Amniculicola</taxon>
    </lineage>
</organism>
<gene>
    <name evidence="2" type="ORF">P154DRAFT_524146</name>
</gene>
<proteinExistence type="predicted"/>
<keyword evidence="1" id="KW-0732">Signal</keyword>